<evidence type="ECO:0000256" key="5">
    <source>
        <dbReference type="SAM" id="MobiDB-lite"/>
    </source>
</evidence>
<accession>A0A8C8Z871</accession>
<evidence type="ECO:0000313" key="7">
    <source>
        <dbReference type="Ensembl" id="ENSPSMP00000013160.1"/>
    </source>
</evidence>
<reference evidence="7" key="2">
    <citation type="submission" date="2025-09" db="UniProtKB">
        <authorList>
            <consortium name="Ensembl"/>
        </authorList>
    </citation>
    <scope>IDENTIFICATION</scope>
</reference>
<dbReference type="GO" id="GO:0003729">
    <property type="term" value="F:mRNA binding"/>
    <property type="evidence" value="ECO:0007669"/>
    <property type="project" value="TreeGrafter"/>
</dbReference>
<evidence type="ECO:0000313" key="8">
    <source>
        <dbReference type="Proteomes" id="UP000694414"/>
    </source>
</evidence>
<evidence type="ECO:0000256" key="1">
    <source>
        <dbReference type="ARBA" id="ARBA00022723"/>
    </source>
</evidence>
<keyword evidence="1" id="KW-0479">Metal-binding</keyword>
<organism evidence="7 8">
    <name type="scientific">Prolemur simus</name>
    <name type="common">Greater bamboo lemur</name>
    <name type="synonym">Hapalemur simus</name>
    <dbReference type="NCBI Taxonomy" id="1328070"/>
    <lineage>
        <taxon>Eukaryota</taxon>
        <taxon>Metazoa</taxon>
        <taxon>Chordata</taxon>
        <taxon>Craniata</taxon>
        <taxon>Vertebrata</taxon>
        <taxon>Euteleostomi</taxon>
        <taxon>Mammalia</taxon>
        <taxon>Eutheria</taxon>
        <taxon>Euarchontoglires</taxon>
        <taxon>Primates</taxon>
        <taxon>Strepsirrhini</taxon>
        <taxon>Lemuriformes</taxon>
        <taxon>Lemuridae</taxon>
        <taxon>Prolemur</taxon>
    </lineage>
</organism>
<keyword evidence="8" id="KW-1185">Reference proteome</keyword>
<dbReference type="Ensembl" id="ENSPSMT00000015330.1">
    <property type="protein sequence ID" value="ENSPSMP00000013160.1"/>
    <property type="gene ID" value="ENSPSMG00000009465.1"/>
</dbReference>
<dbReference type="PROSITE" id="PS50199">
    <property type="entry name" value="ZF_RANBP2_2"/>
    <property type="match status" value="1"/>
</dbReference>
<protein>
    <recommendedName>
        <fullName evidence="6">RanBP2-type domain-containing protein</fullName>
    </recommendedName>
</protein>
<dbReference type="InterPro" id="IPR001876">
    <property type="entry name" value="Znf_RanBP2"/>
</dbReference>
<dbReference type="GeneTree" id="ENSGT00940000161342"/>
<dbReference type="InterPro" id="IPR036443">
    <property type="entry name" value="Znf_RanBP2_sf"/>
</dbReference>
<evidence type="ECO:0000259" key="6">
    <source>
        <dbReference type="PROSITE" id="PS50199"/>
    </source>
</evidence>
<feature type="domain" description="RanBP2-type" evidence="6">
    <location>
        <begin position="165"/>
        <end position="189"/>
    </location>
</feature>
<dbReference type="AlphaFoldDB" id="A0A8C8Z871"/>
<name>A0A8C8Z871_PROSS</name>
<dbReference type="PANTHER" id="PTHR23111:SF64">
    <property type="entry name" value="TESTIS-EXPRESSED PROTEIN 13A"/>
    <property type="match status" value="1"/>
</dbReference>
<dbReference type="SUPFAM" id="SSF90209">
    <property type="entry name" value="Ran binding protein zinc finger-like"/>
    <property type="match status" value="1"/>
</dbReference>
<dbReference type="PANTHER" id="PTHR23111">
    <property type="entry name" value="ZINC FINGER PROTEIN"/>
    <property type="match status" value="1"/>
</dbReference>
<dbReference type="Pfam" id="PF00641">
    <property type="entry name" value="Zn_ribbon_RanBP"/>
    <property type="match status" value="1"/>
</dbReference>
<proteinExistence type="predicted"/>
<dbReference type="PROSITE" id="PS01358">
    <property type="entry name" value="ZF_RANBP2_1"/>
    <property type="match status" value="1"/>
</dbReference>
<reference evidence="7" key="1">
    <citation type="submission" date="2025-08" db="UniProtKB">
        <authorList>
            <consortium name="Ensembl"/>
        </authorList>
    </citation>
    <scope>IDENTIFICATION</scope>
</reference>
<keyword evidence="2 4" id="KW-0863">Zinc-finger</keyword>
<evidence type="ECO:0000256" key="4">
    <source>
        <dbReference type="PROSITE-ProRule" id="PRU00322"/>
    </source>
</evidence>
<dbReference type="Proteomes" id="UP000694414">
    <property type="component" value="Unplaced"/>
</dbReference>
<dbReference type="Gene3D" id="4.10.1060.10">
    <property type="entry name" value="Zinc finger, RanBP2-type"/>
    <property type="match status" value="1"/>
</dbReference>
<keyword evidence="3" id="KW-0862">Zinc</keyword>
<evidence type="ECO:0000256" key="2">
    <source>
        <dbReference type="ARBA" id="ARBA00022771"/>
    </source>
</evidence>
<feature type="region of interest" description="Disordered" evidence="5">
    <location>
        <begin position="32"/>
        <end position="53"/>
    </location>
</feature>
<evidence type="ECO:0000256" key="3">
    <source>
        <dbReference type="ARBA" id="ARBA00022833"/>
    </source>
</evidence>
<dbReference type="GO" id="GO:0008270">
    <property type="term" value="F:zinc ion binding"/>
    <property type="evidence" value="ECO:0007669"/>
    <property type="project" value="UniProtKB-KW"/>
</dbReference>
<sequence length="198" mass="21771">GGLYLGRPGPRHALRLQAGAGTRAQGAELERNGGSLQLLGDTEKNYTSGGQREGNLRSAETAMFSSSAIQEPQASTSLEPLPVQLPASFTYSYSWPLSPFSAGPSLSPPAATVTAPHPPQMPPYWGACDTSLWSGAGYQGIDPQELQRDRRDYEPHHQRTPVFRRPGDWDCPWCKAVNFSWREICFRCGRAIWLQSPQ</sequence>
<dbReference type="SMART" id="SM00547">
    <property type="entry name" value="ZnF_RBZ"/>
    <property type="match status" value="1"/>
</dbReference>